<evidence type="ECO:0000313" key="4">
    <source>
        <dbReference type="EMBL" id="CAB4221827.1"/>
    </source>
</evidence>
<evidence type="ECO:0000313" key="2">
    <source>
        <dbReference type="EMBL" id="CAB4180280.1"/>
    </source>
</evidence>
<reference evidence="3" key="1">
    <citation type="submission" date="2020-05" db="EMBL/GenBank/DDBJ databases">
        <authorList>
            <person name="Chiriac C."/>
            <person name="Salcher M."/>
            <person name="Ghai R."/>
            <person name="Kavagutti S V."/>
        </authorList>
    </citation>
    <scope>NUCLEOTIDE SEQUENCE</scope>
</reference>
<organism evidence="3">
    <name type="scientific">uncultured Caudovirales phage</name>
    <dbReference type="NCBI Taxonomy" id="2100421"/>
    <lineage>
        <taxon>Viruses</taxon>
        <taxon>Duplodnaviria</taxon>
        <taxon>Heunggongvirae</taxon>
        <taxon>Uroviricota</taxon>
        <taxon>Caudoviricetes</taxon>
        <taxon>Peduoviridae</taxon>
        <taxon>Maltschvirus</taxon>
        <taxon>Maltschvirus maltsch</taxon>
    </lineage>
</organism>
<accession>A0A6J5R1F6</accession>
<evidence type="ECO:0000313" key="1">
    <source>
        <dbReference type="EMBL" id="CAB4144791.1"/>
    </source>
</evidence>
<name>A0A6J5R1F6_9CAUD</name>
<evidence type="ECO:0000313" key="3">
    <source>
        <dbReference type="EMBL" id="CAB4190523.1"/>
    </source>
</evidence>
<dbReference type="EMBL" id="LR797505">
    <property type="protein sequence ID" value="CAB4221827.1"/>
    <property type="molecule type" value="Genomic_DNA"/>
</dbReference>
<dbReference type="EMBL" id="LR796996">
    <property type="protein sequence ID" value="CAB4180280.1"/>
    <property type="molecule type" value="Genomic_DNA"/>
</dbReference>
<protein>
    <submittedName>
        <fullName evidence="3">Uncharacterized protein</fullName>
    </submittedName>
</protein>
<gene>
    <name evidence="2" type="ORF">UFOVP1045_14</name>
    <name evidence="3" type="ORF">UFOVP1194_68</name>
    <name evidence="4" type="ORF">UFOVP1641_64</name>
    <name evidence="1" type="ORF">UFOVP466_67</name>
</gene>
<dbReference type="EMBL" id="LR796439">
    <property type="protein sequence ID" value="CAB4144791.1"/>
    <property type="molecule type" value="Genomic_DNA"/>
</dbReference>
<proteinExistence type="predicted"/>
<dbReference type="EMBL" id="LR797152">
    <property type="protein sequence ID" value="CAB4190523.1"/>
    <property type="molecule type" value="Genomic_DNA"/>
</dbReference>
<sequence length="105" mass="11792">MALTLLRNNANYLVLERVTDYLSGEITDMAGTITIFDQRDDTILSGCDAMPITYATNSEGRHVYYVAIPQTVQIVDGTKYRALFQSSNYGVEAEMILTGRRRTMT</sequence>